<sequence length="168" mass="16944">MSPAVIALLILAGLSESAGRILPLLSRRASTSRAEIPKPILFGLLLTGAVIDGAVFALWPVCASLIAPYLGAPATATPAVTWTESLVAPLVVAAIIAFPLIGPLLHGLLIFGVGLGLLDQLLDSTGMSWPAGAACIAVAGVGLAASVGLVRTLVGRVVMIGPKQEPAR</sequence>
<dbReference type="RefSeq" id="WP_168913298.1">
    <property type="nucleotide sequence ID" value="NZ_JABACI010000004.1"/>
</dbReference>
<keyword evidence="1" id="KW-0472">Membrane</keyword>
<protein>
    <recommendedName>
        <fullName evidence="4">Integral membrane protein</fullName>
    </recommendedName>
</protein>
<gene>
    <name evidence="2" type="ORF">HF576_13345</name>
</gene>
<feature type="transmembrane region" description="Helical" evidence="1">
    <location>
        <begin position="86"/>
        <end position="111"/>
    </location>
</feature>
<dbReference type="EMBL" id="JABACI010000004">
    <property type="protein sequence ID" value="NLP84836.1"/>
    <property type="molecule type" value="Genomic_DNA"/>
</dbReference>
<dbReference type="Proteomes" id="UP001429745">
    <property type="component" value="Unassembled WGS sequence"/>
</dbReference>
<evidence type="ECO:0000313" key="2">
    <source>
        <dbReference type="EMBL" id="NLP84836.1"/>
    </source>
</evidence>
<accession>A0ABX1KCS6</accession>
<evidence type="ECO:0008006" key="4">
    <source>
        <dbReference type="Google" id="ProtNLM"/>
    </source>
</evidence>
<reference evidence="2 3" key="1">
    <citation type="submission" date="2020-04" db="EMBL/GenBank/DDBJ databases">
        <title>CFH 90308 Microbacterium sp.</title>
        <authorList>
            <person name="Nie G."/>
            <person name="Ming H."/>
            <person name="Xia T."/>
        </authorList>
    </citation>
    <scope>NUCLEOTIDE SEQUENCE [LARGE SCALE GENOMIC DNA]</scope>
    <source>
        <strain evidence="2 3">CFH 90308</strain>
    </source>
</reference>
<feature type="transmembrane region" description="Helical" evidence="1">
    <location>
        <begin position="131"/>
        <end position="154"/>
    </location>
</feature>
<keyword evidence="1" id="KW-1133">Transmembrane helix</keyword>
<keyword evidence="3" id="KW-1185">Reference proteome</keyword>
<keyword evidence="1" id="KW-0812">Transmembrane</keyword>
<evidence type="ECO:0000313" key="3">
    <source>
        <dbReference type="Proteomes" id="UP001429745"/>
    </source>
</evidence>
<feature type="transmembrane region" description="Helical" evidence="1">
    <location>
        <begin position="41"/>
        <end position="66"/>
    </location>
</feature>
<evidence type="ECO:0000256" key="1">
    <source>
        <dbReference type="SAM" id="Phobius"/>
    </source>
</evidence>
<organism evidence="2 3">
    <name type="scientific">Microbacterium salsuginis</name>
    <dbReference type="NCBI Taxonomy" id="2722803"/>
    <lineage>
        <taxon>Bacteria</taxon>
        <taxon>Bacillati</taxon>
        <taxon>Actinomycetota</taxon>
        <taxon>Actinomycetes</taxon>
        <taxon>Micrococcales</taxon>
        <taxon>Microbacteriaceae</taxon>
        <taxon>Microbacterium</taxon>
    </lineage>
</organism>
<name>A0ABX1KCS6_9MICO</name>
<comment type="caution">
    <text evidence="2">The sequence shown here is derived from an EMBL/GenBank/DDBJ whole genome shotgun (WGS) entry which is preliminary data.</text>
</comment>
<proteinExistence type="predicted"/>